<reference evidence="12" key="1">
    <citation type="journal article" date="2019" name="Int. J. Syst. Evol. Microbiol.">
        <title>The Global Catalogue of Microorganisms (GCM) 10K type strain sequencing project: providing services to taxonomists for standard genome sequencing and annotation.</title>
        <authorList>
            <consortium name="The Broad Institute Genomics Platform"/>
            <consortium name="The Broad Institute Genome Sequencing Center for Infectious Disease"/>
            <person name="Wu L."/>
            <person name="Ma J."/>
        </authorList>
    </citation>
    <scope>NUCLEOTIDE SEQUENCE [LARGE SCALE GENOMIC DNA]</scope>
    <source>
        <strain evidence="12">KCTC 3950</strain>
    </source>
</reference>
<keyword evidence="9" id="KW-1133">Transmembrane helix</keyword>
<dbReference type="PROSITE" id="PS50109">
    <property type="entry name" value="HIS_KIN"/>
    <property type="match status" value="1"/>
</dbReference>
<evidence type="ECO:0000313" key="12">
    <source>
        <dbReference type="Proteomes" id="UP001597541"/>
    </source>
</evidence>
<organism evidence="11 12">
    <name type="scientific">Paenibacillus gansuensis</name>
    <dbReference type="NCBI Taxonomy" id="306542"/>
    <lineage>
        <taxon>Bacteria</taxon>
        <taxon>Bacillati</taxon>
        <taxon>Bacillota</taxon>
        <taxon>Bacilli</taxon>
        <taxon>Bacillales</taxon>
        <taxon>Paenibacillaceae</taxon>
        <taxon>Paenibacillus</taxon>
    </lineage>
</organism>
<keyword evidence="8" id="KW-0902">Two-component regulatory system</keyword>
<evidence type="ECO:0000256" key="8">
    <source>
        <dbReference type="ARBA" id="ARBA00023012"/>
    </source>
</evidence>
<keyword evidence="9" id="KW-0472">Membrane</keyword>
<keyword evidence="12" id="KW-1185">Reference proteome</keyword>
<keyword evidence="7" id="KW-0067">ATP-binding</keyword>
<name>A0ABW5P6W6_9BACL</name>
<gene>
    <name evidence="11" type="ORF">ACFSUF_01235</name>
</gene>
<evidence type="ECO:0000256" key="3">
    <source>
        <dbReference type="ARBA" id="ARBA00022553"/>
    </source>
</evidence>
<evidence type="ECO:0000259" key="10">
    <source>
        <dbReference type="PROSITE" id="PS50109"/>
    </source>
</evidence>
<keyword evidence="5" id="KW-0547">Nucleotide-binding</keyword>
<evidence type="ECO:0000256" key="4">
    <source>
        <dbReference type="ARBA" id="ARBA00022679"/>
    </source>
</evidence>
<dbReference type="InterPro" id="IPR003594">
    <property type="entry name" value="HATPase_dom"/>
</dbReference>
<comment type="caution">
    <text evidence="11">The sequence shown here is derived from an EMBL/GenBank/DDBJ whole genome shotgun (WGS) entry which is preliminary data.</text>
</comment>
<sequence length="448" mass="49280">MLLYFLSLLAAAAVVAGNDPRSCTTRWLAFFLVSASLGGLAELIHTPERYRNAYAVMTFLNHTLTPYSVLMYALNSCTCMPENRLIKAGVLLLLPVPLTAVFTFAAEDFRLPFGLILAWAGVYYVSTCILLLRAYLRESKPLLKKKRGIAALLLIPTLLAVLFFINVTRVFRPDFLFFPYVAVFVGFSFAAGLWFAFRTGVLGVRLRMERESMEMALKAVSSGTSMLNHTIKNEIGKISISTDNLKASLGKHGEEPAVRESLRIISHAAEHMRAMADRIHRQAQELVMEPGPVSLSVLVEEMLQEHQSLLAKGRIEAVSDFRADPVLQADRVHLKEAVGNLLRNAVEAMPGGGILTISIQEFSGYVMLELTDTGSGIPEHLVGAAAEPFFTTKNRNGNFGLGLTYVYNVMNRIGGELQIVSKEGQGTTASLLFPGKLVIHSNLEVRSE</sequence>
<feature type="transmembrane region" description="Helical" evidence="9">
    <location>
        <begin position="148"/>
        <end position="165"/>
    </location>
</feature>
<evidence type="ECO:0000256" key="1">
    <source>
        <dbReference type="ARBA" id="ARBA00000085"/>
    </source>
</evidence>
<feature type="transmembrane region" description="Helical" evidence="9">
    <location>
        <begin position="111"/>
        <end position="136"/>
    </location>
</feature>
<evidence type="ECO:0000256" key="2">
    <source>
        <dbReference type="ARBA" id="ARBA00012438"/>
    </source>
</evidence>
<dbReference type="Pfam" id="PF02518">
    <property type="entry name" value="HATPase_c"/>
    <property type="match status" value="1"/>
</dbReference>
<evidence type="ECO:0000256" key="5">
    <source>
        <dbReference type="ARBA" id="ARBA00022741"/>
    </source>
</evidence>
<dbReference type="RefSeq" id="WP_377599310.1">
    <property type="nucleotide sequence ID" value="NZ_JBHUME010000002.1"/>
</dbReference>
<dbReference type="Gene3D" id="3.30.565.10">
    <property type="entry name" value="Histidine kinase-like ATPase, C-terminal domain"/>
    <property type="match status" value="1"/>
</dbReference>
<keyword evidence="9" id="KW-0812">Transmembrane</keyword>
<dbReference type="PRINTS" id="PR00344">
    <property type="entry name" value="BCTRLSENSOR"/>
</dbReference>
<feature type="domain" description="Histidine kinase" evidence="10">
    <location>
        <begin position="226"/>
        <end position="437"/>
    </location>
</feature>
<proteinExistence type="predicted"/>
<keyword evidence="6 11" id="KW-0418">Kinase</keyword>
<dbReference type="SMART" id="SM00387">
    <property type="entry name" value="HATPase_c"/>
    <property type="match status" value="1"/>
</dbReference>
<evidence type="ECO:0000313" key="11">
    <source>
        <dbReference type="EMBL" id="MFD2611042.1"/>
    </source>
</evidence>
<dbReference type="InterPro" id="IPR036890">
    <property type="entry name" value="HATPase_C_sf"/>
</dbReference>
<evidence type="ECO:0000256" key="6">
    <source>
        <dbReference type="ARBA" id="ARBA00022777"/>
    </source>
</evidence>
<dbReference type="InterPro" id="IPR004358">
    <property type="entry name" value="Sig_transdc_His_kin-like_C"/>
</dbReference>
<protein>
    <recommendedName>
        <fullName evidence="2">histidine kinase</fullName>
        <ecNumber evidence="2">2.7.13.3</ecNumber>
    </recommendedName>
</protein>
<feature type="transmembrane region" description="Helical" evidence="9">
    <location>
        <begin position="177"/>
        <end position="197"/>
    </location>
</feature>
<dbReference type="SUPFAM" id="SSF55874">
    <property type="entry name" value="ATPase domain of HSP90 chaperone/DNA topoisomerase II/histidine kinase"/>
    <property type="match status" value="1"/>
</dbReference>
<keyword evidence="3" id="KW-0597">Phosphoprotein</keyword>
<dbReference type="PANTHER" id="PTHR43065:SF10">
    <property type="entry name" value="PEROXIDE STRESS-ACTIVATED HISTIDINE KINASE MAK3"/>
    <property type="match status" value="1"/>
</dbReference>
<evidence type="ECO:0000256" key="9">
    <source>
        <dbReference type="SAM" id="Phobius"/>
    </source>
</evidence>
<dbReference type="InterPro" id="IPR005467">
    <property type="entry name" value="His_kinase_dom"/>
</dbReference>
<evidence type="ECO:0000256" key="7">
    <source>
        <dbReference type="ARBA" id="ARBA00022840"/>
    </source>
</evidence>
<dbReference type="PANTHER" id="PTHR43065">
    <property type="entry name" value="SENSOR HISTIDINE KINASE"/>
    <property type="match status" value="1"/>
</dbReference>
<dbReference type="Proteomes" id="UP001597541">
    <property type="component" value="Unassembled WGS sequence"/>
</dbReference>
<accession>A0ABW5P6W6</accession>
<dbReference type="EMBL" id="JBHUME010000002">
    <property type="protein sequence ID" value="MFD2611042.1"/>
    <property type="molecule type" value="Genomic_DNA"/>
</dbReference>
<dbReference type="EC" id="2.7.13.3" evidence="2"/>
<comment type="catalytic activity">
    <reaction evidence="1">
        <text>ATP + protein L-histidine = ADP + protein N-phospho-L-histidine.</text>
        <dbReference type="EC" id="2.7.13.3"/>
    </reaction>
</comment>
<keyword evidence="4" id="KW-0808">Transferase</keyword>
<feature type="transmembrane region" description="Helical" evidence="9">
    <location>
        <begin position="27"/>
        <end position="44"/>
    </location>
</feature>
<feature type="transmembrane region" description="Helical" evidence="9">
    <location>
        <begin position="85"/>
        <end position="105"/>
    </location>
</feature>
<dbReference type="GO" id="GO:0016301">
    <property type="term" value="F:kinase activity"/>
    <property type="evidence" value="ECO:0007669"/>
    <property type="project" value="UniProtKB-KW"/>
</dbReference>